<comment type="function">
    <text evidence="4">Catalyzes the dehydration of D-mannonate.</text>
</comment>
<evidence type="ECO:0000256" key="4">
    <source>
        <dbReference type="ARBA" id="ARBA00002713"/>
    </source>
</evidence>
<evidence type="ECO:0000256" key="10">
    <source>
        <dbReference type="ARBA" id="ARBA00023239"/>
    </source>
</evidence>
<evidence type="ECO:0000256" key="9">
    <source>
        <dbReference type="ARBA" id="ARBA00023211"/>
    </source>
</evidence>
<dbReference type="RefSeq" id="WP_132106897.1">
    <property type="nucleotide sequence ID" value="NZ_SMLB01000052.1"/>
</dbReference>
<dbReference type="InterPro" id="IPR004628">
    <property type="entry name" value="Man_deHydtase"/>
</dbReference>
<evidence type="ECO:0000256" key="2">
    <source>
        <dbReference type="ARBA" id="ARBA00001936"/>
    </source>
</evidence>
<evidence type="ECO:0000256" key="3">
    <source>
        <dbReference type="ARBA" id="ARBA00001954"/>
    </source>
</evidence>
<dbReference type="GO" id="GO:0008198">
    <property type="term" value="F:ferrous iron binding"/>
    <property type="evidence" value="ECO:0007669"/>
    <property type="project" value="TreeGrafter"/>
</dbReference>
<dbReference type="EMBL" id="SMLB01000052">
    <property type="protein sequence ID" value="TDD65410.1"/>
    <property type="molecule type" value="Genomic_DNA"/>
</dbReference>
<comment type="catalytic activity">
    <reaction evidence="1">
        <text>D-mannonate = 2-dehydro-3-deoxy-D-gluconate + H2O</text>
        <dbReference type="Rhea" id="RHEA:20097"/>
        <dbReference type="ChEBI" id="CHEBI:15377"/>
        <dbReference type="ChEBI" id="CHEBI:17767"/>
        <dbReference type="ChEBI" id="CHEBI:57990"/>
        <dbReference type="EC" id="4.2.1.8"/>
    </reaction>
</comment>
<dbReference type="OrthoDB" id="104997at2"/>
<evidence type="ECO:0000313" key="12">
    <source>
        <dbReference type="Proteomes" id="UP000295217"/>
    </source>
</evidence>
<keyword evidence="12" id="KW-1185">Reference proteome</keyword>
<name>A0A4R5A358_9ACTN</name>
<keyword evidence="9" id="KW-0464">Manganese</keyword>
<dbReference type="PANTHER" id="PTHR30387:SF2">
    <property type="entry name" value="MANNONATE DEHYDRATASE"/>
    <property type="match status" value="1"/>
</dbReference>
<dbReference type="AlphaFoldDB" id="A0A4R5A358"/>
<evidence type="ECO:0000313" key="11">
    <source>
        <dbReference type="EMBL" id="TDD65410.1"/>
    </source>
</evidence>
<comment type="cofactor">
    <cofactor evidence="3">
        <name>Fe(2+)</name>
        <dbReference type="ChEBI" id="CHEBI:29033"/>
    </cofactor>
</comment>
<sequence length="332" mass="36567">MALTWEPKLSENVHDLEPGTLAWLRQLGCRHAVFQPSARLQQHDRVGGGKPYWSTDDVAMLVKACGEAGMTLESVMLPLDFYPRALRGADGRDEEIAHVCRTAEAVAAAGVPMMEWRFWPDFFFDEPVGVRPRLGRGGAVSRAFDARWIPAEPFDDIGTVGAEEMWERTLYFARPLIETAQAAGLRLSMHPNDPPVPVMRGVARIFSSPEGLQRFHRELPAEANGLTFCQGTFAEMGVDVVEQIAAFGPRIRLAHLRAVTGRVPAYQEVFIDEGDLDMFAALRAYRAAGFEGPFVSDHTPGVTGDTRWGHTGRAFSLGWMRAAVTAVGSDGR</sequence>
<dbReference type="Gene3D" id="3.20.20.150">
    <property type="entry name" value="Divalent-metal-dependent TIM barrel enzymes"/>
    <property type="match status" value="1"/>
</dbReference>
<protein>
    <recommendedName>
        <fullName evidence="7">mannonate dehydratase</fullName>
        <ecNumber evidence="7">4.2.1.8</ecNumber>
    </recommendedName>
</protein>
<comment type="pathway">
    <text evidence="5">Carbohydrate metabolism; pentose and glucuronate interconversion.</text>
</comment>
<dbReference type="GO" id="GO:0008927">
    <property type="term" value="F:mannonate dehydratase activity"/>
    <property type="evidence" value="ECO:0007669"/>
    <property type="project" value="UniProtKB-EC"/>
</dbReference>
<keyword evidence="8" id="KW-0408">Iron</keyword>
<organism evidence="11 12">
    <name type="scientific">Jiangella aurantiaca</name>
    <dbReference type="NCBI Taxonomy" id="2530373"/>
    <lineage>
        <taxon>Bacteria</taxon>
        <taxon>Bacillati</taxon>
        <taxon>Actinomycetota</taxon>
        <taxon>Actinomycetes</taxon>
        <taxon>Jiangellales</taxon>
        <taxon>Jiangellaceae</taxon>
        <taxon>Jiangella</taxon>
    </lineage>
</organism>
<comment type="cofactor">
    <cofactor evidence="2">
        <name>Mn(2+)</name>
        <dbReference type="ChEBI" id="CHEBI:29035"/>
    </cofactor>
</comment>
<dbReference type="SUPFAM" id="SSF51658">
    <property type="entry name" value="Xylose isomerase-like"/>
    <property type="match status" value="1"/>
</dbReference>
<comment type="similarity">
    <text evidence="6">Belongs to the mannonate dehydratase family.</text>
</comment>
<evidence type="ECO:0000256" key="1">
    <source>
        <dbReference type="ARBA" id="ARBA00001794"/>
    </source>
</evidence>
<evidence type="ECO:0000256" key="6">
    <source>
        <dbReference type="ARBA" id="ARBA00007389"/>
    </source>
</evidence>
<dbReference type="PANTHER" id="PTHR30387">
    <property type="entry name" value="MANNONATE DEHYDRATASE"/>
    <property type="match status" value="1"/>
</dbReference>
<accession>A0A4R5A358</accession>
<evidence type="ECO:0000256" key="8">
    <source>
        <dbReference type="ARBA" id="ARBA00023004"/>
    </source>
</evidence>
<dbReference type="Pfam" id="PF03786">
    <property type="entry name" value="UxuA"/>
    <property type="match status" value="1"/>
</dbReference>
<dbReference type="EC" id="4.2.1.8" evidence="7"/>
<gene>
    <name evidence="11" type="ORF">E1262_25370</name>
</gene>
<dbReference type="UniPathway" id="UPA00246"/>
<proteinExistence type="inferred from homology"/>
<dbReference type="GO" id="GO:0042840">
    <property type="term" value="P:D-glucuronate catabolic process"/>
    <property type="evidence" value="ECO:0007669"/>
    <property type="project" value="TreeGrafter"/>
</dbReference>
<dbReference type="Proteomes" id="UP000295217">
    <property type="component" value="Unassembled WGS sequence"/>
</dbReference>
<reference evidence="11 12" key="1">
    <citation type="submission" date="2019-02" db="EMBL/GenBank/DDBJ databases">
        <title>Draft genome sequences of novel Actinobacteria.</title>
        <authorList>
            <person name="Sahin N."/>
            <person name="Ay H."/>
            <person name="Saygin H."/>
        </authorList>
    </citation>
    <scope>NUCLEOTIDE SEQUENCE [LARGE SCALE GENOMIC DNA]</scope>
    <source>
        <strain evidence="11 12">8K307</strain>
    </source>
</reference>
<evidence type="ECO:0000256" key="5">
    <source>
        <dbReference type="ARBA" id="ARBA00004892"/>
    </source>
</evidence>
<dbReference type="InterPro" id="IPR036237">
    <property type="entry name" value="Xyl_isomerase-like_sf"/>
</dbReference>
<comment type="caution">
    <text evidence="11">The sequence shown here is derived from an EMBL/GenBank/DDBJ whole genome shotgun (WGS) entry which is preliminary data.</text>
</comment>
<dbReference type="GO" id="GO:0030145">
    <property type="term" value="F:manganese ion binding"/>
    <property type="evidence" value="ECO:0007669"/>
    <property type="project" value="TreeGrafter"/>
</dbReference>
<evidence type="ECO:0000256" key="7">
    <source>
        <dbReference type="ARBA" id="ARBA00012927"/>
    </source>
</evidence>
<keyword evidence="10" id="KW-0456">Lyase</keyword>